<dbReference type="GO" id="GO:0000166">
    <property type="term" value="F:nucleotide binding"/>
    <property type="evidence" value="ECO:0007669"/>
    <property type="project" value="InterPro"/>
</dbReference>
<dbReference type="EMBL" id="QPJS01000001">
    <property type="protein sequence ID" value="RCX04916.1"/>
    <property type="molecule type" value="Genomic_DNA"/>
</dbReference>
<dbReference type="Gene3D" id="3.30.360.10">
    <property type="entry name" value="Dihydrodipicolinate Reductase, domain 2"/>
    <property type="match status" value="1"/>
</dbReference>
<feature type="domain" description="GFO/IDH/MocA-like oxidoreductase" evidence="2">
    <location>
        <begin position="155"/>
        <end position="225"/>
    </location>
</feature>
<sequence>MRIGLAGVGHLGKIHLKCLKNIPEWEVGGIYDANPKTAEEVGQEFGVRVFPTFEALLDASDAIDLVTPTTTHFELASQALKSRKHLFIEKPVTHTLTEARKLQKLYAEADVKIQIGHVERYNPAFISVKDRIKNPMFIEAHRLAEFNPRGTDVPVVLDLMIHDIDVVLAAIQSPVKKISASGVAVISETPDITNARIEFVNGAVANLTASRISMKRMRKMRIFQKEAYISIDFLKKESEIISLVPEADRGKNPFAMTLTSANGDVKELEYFKPESPQINAIEAELKSFYHSIKNNTPEEVSLDDGINSLEVAHEILQKIKVNLTLIQ</sequence>
<dbReference type="InterPro" id="IPR036291">
    <property type="entry name" value="NAD(P)-bd_dom_sf"/>
</dbReference>
<dbReference type="InterPro" id="IPR051450">
    <property type="entry name" value="Gfo/Idh/MocA_Oxidoreductases"/>
</dbReference>
<dbReference type="SUPFAM" id="SSF51735">
    <property type="entry name" value="NAD(P)-binding Rossmann-fold domains"/>
    <property type="match status" value="1"/>
</dbReference>
<dbReference type="Proteomes" id="UP000253517">
    <property type="component" value="Unassembled WGS sequence"/>
</dbReference>
<keyword evidence="4" id="KW-1185">Reference proteome</keyword>
<proteinExistence type="predicted"/>
<dbReference type="InterPro" id="IPR055170">
    <property type="entry name" value="GFO_IDH_MocA-like_dom"/>
</dbReference>
<dbReference type="RefSeq" id="WP_037357731.1">
    <property type="nucleotide sequence ID" value="NZ_BHZF01000001.1"/>
</dbReference>
<protein>
    <submittedName>
        <fullName evidence="3">Uncharacterized protein</fullName>
    </submittedName>
</protein>
<dbReference type="InterPro" id="IPR000683">
    <property type="entry name" value="Gfo/Idh/MocA-like_OxRdtase_N"/>
</dbReference>
<dbReference type="Pfam" id="PF01408">
    <property type="entry name" value="GFO_IDH_MocA"/>
    <property type="match status" value="1"/>
</dbReference>
<dbReference type="PANTHER" id="PTHR43377:SF1">
    <property type="entry name" value="BILIVERDIN REDUCTASE A"/>
    <property type="match status" value="1"/>
</dbReference>
<organism evidence="3 4">
    <name type="scientific">Schleiferia thermophila</name>
    <dbReference type="NCBI Taxonomy" id="884107"/>
    <lineage>
        <taxon>Bacteria</taxon>
        <taxon>Pseudomonadati</taxon>
        <taxon>Bacteroidota</taxon>
        <taxon>Flavobacteriia</taxon>
        <taxon>Flavobacteriales</taxon>
        <taxon>Schleiferiaceae</taxon>
        <taxon>Schleiferia</taxon>
    </lineage>
</organism>
<reference evidence="3 4" key="1">
    <citation type="submission" date="2018-07" db="EMBL/GenBank/DDBJ databases">
        <title>Genomic Encyclopedia of Type Strains, Phase IV (KMG-IV): sequencing the most valuable type-strain genomes for metagenomic binning, comparative biology and taxonomic classification.</title>
        <authorList>
            <person name="Goeker M."/>
        </authorList>
    </citation>
    <scope>NUCLEOTIDE SEQUENCE [LARGE SCALE GENOMIC DNA]</scope>
    <source>
        <strain evidence="3 4">DSM 21410</strain>
    </source>
</reference>
<evidence type="ECO:0000259" key="1">
    <source>
        <dbReference type="Pfam" id="PF01408"/>
    </source>
</evidence>
<evidence type="ECO:0000259" key="2">
    <source>
        <dbReference type="Pfam" id="PF22725"/>
    </source>
</evidence>
<accession>A0A369A9D4</accession>
<name>A0A369A9D4_9FLAO</name>
<dbReference type="Gene3D" id="3.40.50.720">
    <property type="entry name" value="NAD(P)-binding Rossmann-like Domain"/>
    <property type="match status" value="1"/>
</dbReference>
<dbReference type="Pfam" id="PF22725">
    <property type="entry name" value="GFO_IDH_MocA_C3"/>
    <property type="match status" value="1"/>
</dbReference>
<comment type="caution">
    <text evidence="3">The sequence shown here is derived from an EMBL/GenBank/DDBJ whole genome shotgun (WGS) entry which is preliminary data.</text>
</comment>
<gene>
    <name evidence="3" type="ORF">DES35_101194</name>
</gene>
<dbReference type="PANTHER" id="PTHR43377">
    <property type="entry name" value="BILIVERDIN REDUCTASE A"/>
    <property type="match status" value="1"/>
</dbReference>
<evidence type="ECO:0000313" key="3">
    <source>
        <dbReference type="EMBL" id="RCX04916.1"/>
    </source>
</evidence>
<evidence type="ECO:0000313" key="4">
    <source>
        <dbReference type="Proteomes" id="UP000253517"/>
    </source>
</evidence>
<dbReference type="SUPFAM" id="SSF55347">
    <property type="entry name" value="Glyceraldehyde-3-phosphate dehydrogenase-like, C-terminal domain"/>
    <property type="match status" value="1"/>
</dbReference>
<dbReference type="AlphaFoldDB" id="A0A369A9D4"/>
<feature type="domain" description="Gfo/Idh/MocA-like oxidoreductase N-terminal" evidence="1">
    <location>
        <begin position="1"/>
        <end position="117"/>
    </location>
</feature>